<reference evidence="2" key="1">
    <citation type="submission" date="2016-10" db="EMBL/GenBank/DDBJ databases">
        <authorList>
            <person name="Varghese N."/>
            <person name="Submissions S."/>
        </authorList>
    </citation>
    <scope>NUCLEOTIDE SEQUENCE [LARGE SCALE GENOMIC DNA]</scope>
    <source>
        <strain evidence="2">CGMCC 1.7739</strain>
    </source>
</reference>
<dbReference type="Proteomes" id="UP000198876">
    <property type="component" value="Unassembled WGS sequence"/>
</dbReference>
<evidence type="ECO:0000313" key="1">
    <source>
        <dbReference type="EMBL" id="SFH04956.1"/>
    </source>
</evidence>
<dbReference type="EMBL" id="FOOQ01000010">
    <property type="protein sequence ID" value="SFH04956.1"/>
    <property type="molecule type" value="Genomic_DNA"/>
</dbReference>
<proteinExistence type="predicted"/>
<organism evidence="1 2">
    <name type="scientific">Halopelagius inordinatus</name>
    <dbReference type="NCBI Taxonomy" id="553467"/>
    <lineage>
        <taxon>Archaea</taxon>
        <taxon>Methanobacteriati</taxon>
        <taxon>Methanobacteriota</taxon>
        <taxon>Stenosarchaea group</taxon>
        <taxon>Halobacteria</taxon>
        <taxon>Halobacteriales</taxon>
        <taxon>Haloferacaceae</taxon>
    </lineage>
</organism>
<protein>
    <submittedName>
        <fullName evidence="1">Uncharacterized protein</fullName>
    </submittedName>
</protein>
<sequence length="39" mass="4520">MPTTITVDERTRDALWELKQGPGDSYDRVLRRELGLDTD</sequence>
<accession>A0A1I2WX13</accession>
<gene>
    <name evidence="1" type="ORF">SAMN04488063_0004</name>
</gene>
<dbReference type="STRING" id="553467.SAMN04488063_0004"/>
<dbReference type="AlphaFoldDB" id="A0A1I2WX13"/>
<evidence type="ECO:0000313" key="2">
    <source>
        <dbReference type="Proteomes" id="UP000198876"/>
    </source>
</evidence>
<name>A0A1I2WX13_9EURY</name>
<keyword evidence="2" id="KW-1185">Reference proteome</keyword>